<comment type="subcellular location">
    <subcellularLocation>
        <location evidence="1 7">Nucleus</location>
    </subcellularLocation>
</comment>
<evidence type="ECO:0000256" key="3">
    <source>
        <dbReference type="ARBA" id="ARBA00022763"/>
    </source>
</evidence>
<dbReference type="VEuPathDB" id="AmoebaDB:ACA1_370150"/>
<dbReference type="EMBL" id="KB007960">
    <property type="protein sequence ID" value="ELR18261.1"/>
    <property type="molecule type" value="Genomic_DNA"/>
</dbReference>
<feature type="compositionally biased region" description="Acidic residues" evidence="8">
    <location>
        <begin position="104"/>
        <end position="118"/>
    </location>
</feature>
<dbReference type="GO" id="GO:0006310">
    <property type="term" value="P:DNA recombination"/>
    <property type="evidence" value="ECO:0007669"/>
    <property type="project" value="UniProtKB-UniRule"/>
</dbReference>
<proteinExistence type="inferred from homology"/>
<dbReference type="OrthoDB" id="361242at2759"/>
<dbReference type="OMA" id="FMGINRT"/>
<evidence type="ECO:0000256" key="4">
    <source>
        <dbReference type="ARBA" id="ARBA00023172"/>
    </source>
</evidence>
<comment type="function">
    <text evidence="7">Component of the SMC5-SMC6 complex, that promotes sister chromatid alignment after DNA damage and facilitates double-stranded DNA breaks (DSBs) repair via homologous recombination between sister chromatids.</text>
</comment>
<evidence type="ECO:0000256" key="5">
    <source>
        <dbReference type="ARBA" id="ARBA00023204"/>
    </source>
</evidence>
<evidence type="ECO:0000313" key="11">
    <source>
        <dbReference type="Proteomes" id="UP000011083"/>
    </source>
</evidence>
<dbReference type="PANTHER" id="PTHR16140">
    <property type="entry name" value="NON-STRUCTURAL MAINTENANCE OF CHROMOSOMES ELEMENT 4"/>
    <property type="match status" value="1"/>
</dbReference>
<dbReference type="GeneID" id="14919063"/>
<name>L8H1J6_ACACF</name>
<keyword evidence="6 7" id="KW-0539">Nucleus</keyword>
<evidence type="ECO:0000256" key="1">
    <source>
        <dbReference type="ARBA" id="ARBA00004123"/>
    </source>
</evidence>
<feature type="compositionally biased region" description="Polar residues" evidence="8">
    <location>
        <begin position="297"/>
        <end position="307"/>
    </location>
</feature>
<comment type="subunit">
    <text evidence="7">Component of the SMC5-SMC6 complex.</text>
</comment>
<evidence type="ECO:0000259" key="9">
    <source>
        <dbReference type="Pfam" id="PF08743"/>
    </source>
</evidence>
<keyword evidence="3 7" id="KW-0227">DNA damage</keyword>
<dbReference type="KEGG" id="acan:ACA1_370150"/>
<keyword evidence="4 7" id="KW-0233">DNA recombination</keyword>
<reference evidence="10 11" key="1">
    <citation type="journal article" date="2013" name="Genome Biol.">
        <title>Genome of Acanthamoeba castellanii highlights extensive lateral gene transfer and early evolution of tyrosine kinase signaling.</title>
        <authorList>
            <person name="Clarke M."/>
            <person name="Lohan A.J."/>
            <person name="Liu B."/>
            <person name="Lagkouvardos I."/>
            <person name="Roy S."/>
            <person name="Zafar N."/>
            <person name="Bertelli C."/>
            <person name="Schilde C."/>
            <person name="Kianianmomeni A."/>
            <person name="Burglin T.R."/>
            <person name="Frech C."/>
            <person name="Turcotte B."/>
            <person name="Kopec K.O."/>
            <person name="Synnott J.M."/>
            <person name="Choo C."/>
            <person name="Paponov I."/>
            <person name="Finkler A."/>
            <person name="Soon Heng Tan C."/>
            <person name="Hutchins A.P."/>
            <person name="Weinmeier T."/>
            <person name="Rattei T."/>
            <person name="Chu J.S."/>
            <person name="Gimenez G."/>
            <person name="Irimia M."/>
            <person name="Rigden D.J."/>
            <person name="Fitzpatrick D.A."/>
            <person name="Lorenzo-Morales J."/>
            <person name="Bateman A."/>
            <person name="Chiu C.H."/>
            <person name="Tang P."/>
            <person name="Hegemann P."/>
            <person name="Fromm H."/>
            <person name="Raoult D."/>
            <person name="Greub G."/>
            <person name="Miranda-Saavedra D."/>
            <person name="Chen N."/>
            <person name="Nash P."/>
            <person name="Ginger M.L."/>
            <person name="Horn M."/>
            <person name="Schaap P."/>
            <person name="Caler L."/>
            <person name="Loftus B."/>
        </authorList>
    </citation>
    <scope>NUCLEOTIDE SEQUENCE [LARGE SCALE GENOMIC DNA]</scope>
    <source>
        <strain evidence="10 11">Neff</strain>
    </source>
</reference>
<keyword evidence="5 7" id="KW-0234">DNA repair</keyword>
<comment type="similarity">
    <text evidence="2 7">Belongs to the NSE4 family.</text>
</comment>
<feature type="compositionally biased region" description="Acidic residues" evidence="8">
    <location>
        <begin position="325"/>
        <end position="335"/>
    </location>
</feature>
<evidence type="ECO:0000313" key="10">
    <source>
        <dbReference type="EMBL" id="ELR18261.1"/>
    </source>
</evidence>
<evidence type="ECO:0000256" key="8">
    <source>
        <dbReference type="SAM" id="MobiDB-lite"/>
    </source>
</evidence>
<feature type="domain" description="Non-structural maintenance of chromosome element 4 C-terminal" evidence="9">
    <location>
        <begin position="206"/>
        <end position="291"/>
    </location>
</feature>
<dbReference type="GO" id="GO:0006281">
    <property type="term" value="P:DNA repair"/>
    <property type="evidence" value="ECO:0007669"/>
    <property type="project" value="UniProtKB-UniRule"/>
</dbReference>
<keyword evidence="11" id="KW-1185">Reference proteome</keyword>
<dbReference type="InterPro" id="IPR014854">
    <property type="entry name" value="Nse4_C"/>
</dbReference>
<dbReference type="RefSeq" id="XP_004340281.1">
    <property type="nucleotide sequence ID" value="XM_004340233.1"/>
</dbReference>
<dbReference type="InterPro" id="IPR027786">
    <property type="entry name" value="Nse4/EID"/>
</dbReference>
<dbReference type="GO" id="GO:0005634">
    <property type="term" value="C:nucleus"/>
    <property type="evidence" value="ECO:0007669"/>
    <property type="project" value="UniProtKB-SubCell"/>
</dbReference>
<dbReference type="AlphaFoldDB" id="L8H1J6"/>
<dbReference type="PANTHER" id="PTHR16140:SF0">
    <property type="entry name" value="NON-STRUCTURAL MAINTENANCE OF CHROMOSOMES ELEMENT 4"/>
    <property type="match status" value="1"/>
</dbReference>
<organism evidence="10 11">
    <name type="scientific">Acanthamoeba castellanii (strain ATCC 30010 / Neff)</name>
    <dbReference type="NCBI Taxonomy" id="1257118"/>
    <lineage>
        <taxon>Eukaryota</taxon>
        <taxon>Amoebozoa</taxon>
        <taxon>Discosea</taxon>
        <taxon>Longamoebia</taxon>
        <taxon>Centramoebida</taxon>
        <taxon>Acanthamoebidae</taxon>
        <taxon>Acanthamoeba</taxon>
    </lineage>
</organism>
<sequence>MIQPGSAALRDAIGRGDELFEQVSNPREAALDSEFLAICSQFAAEQANRLSTQMRTYDVPSYIHRLGLFLRGKLTINDAGLAEGPDEDETALRRNRERRRGDEENGEAEEGEEDIDDDAQLLRWPELGALVAGFAQSTPSLDCLAGAMVATPKEKKVRAQRAKKEKPGEKVEPESITDTKALEMEGQTAKRVAIAKKKLEQAKVKNFFEYIVDPESYSQTVENLFHLSFLVRNGMAAVDLDEAGQPALEPKSPPDDDDYAQGLEKKQCVVRLDYDMYQNLIKAYDIQRSFLPHRTKSYSQSATQSSQRDGASSRSGKRKGRRGSDEDDEEEEEEEEVRRPPAKHSSTAASKRGKGKQKVTSEEEDDEEEEEEPTRHAPKRRR</sequence>
<dbReference type="GO" id="GO:0030915">
    <property type="term" value="C:Smc5-Smc6 complex"/>
    <property type="evidence" value="ECO:0007669"/>
    <property type="project" value="UniProtKB-UniRule"/>
</dbReference>
<evidence type="ECO:0000256" key="2">
    <source>
        <dbReference type="ARBA" id="ARBA00008997"/>
    </source>
</evidence>
<feature type="region of interest" description="Disordered" evidence="8">
    <location>
        <begin position="295"/>
        <end position="382"/>
    </location>
</feature>
<accession>L8H1J6</accession>
<protein>
    <recommendedName>
        <fullName evidence="7">Non-structural maintenance of chromosomes element 4</fullName>
    </recommendedName>
</protein>
<gene>
    <name evidence="10" type="ORF">ACA1_370150</name>
</gene>
<feature type="region of interest" description="Disordered" evidence="8">
    <location>
        <begin position="79"/>
        <end position="118"/>
    </location>
</feature>
<feature type="compositionally biased region" description="Acidic residues" evidence="8">
    <location>
        <begin position="362"/>
        <end position="372"/>
    </location>
</feature>
<evidence type="ECO:0000256" key="7">
    <source>
        <dbReference type="RuleBase" id="RU365071"/>
    </source>
</evidence>
<dbReference type="Pfam" id="PF08743">
    <property type="entry name" value="Nse4_C"/>
    <property type="match status" value="1"/>
</dbReference>
<dbReference type="Proteomes" id="UP000011083">
    <property type="component" value="Unassembled WGS sequence"/>
</dbReference>
<feature type="compositionally biased region" description="Basic and acidic residues" evidence="8">
    <location>
        <begin position="90"/>
        <end position="103"/>
    </location>
</feature>
<evidence type="ECO:0000256" key="6">
    <source>
        <dbReference type="ARBA" id="ARBA00023242"/>
    </source>
</evidence>
<dbReference type="STRING" id="1257118.L8H1J6"/>